<dbReference type="CDD" id="cd07043">
    <property type="entry name" value="STAS_anti-anti-sigma_factors"/>
    <property type="match status" value="1"/>
</dbReference>
<dbReference type="PROSITE" id="PS50801">
    <property type="entry name" value="STAS"/>
    <property type="match status" value="1"/>
</dbReference>
<feature type="domain" description="STAS" evidence="4">
    <location>
        <begin position="47"/>
        <end position="155"/>
    </location>
</feature>
<dbReference type="EMBL" id="POUC01000177">
    <property type="protein sequence ID" value="PNG19933.1"/>
    <property type="molecule type" value="Genomic_DNA"/>
</dbReference>
<sequence>MRSAPSPGCIRPGRWGRISPARSDRASLSTVEEKVSQHEKADRPGRLHAEHRMAGGIRIVTLRGEIDHDVQDVLSEALLVESGAVPPRTVADLSGVTFMDSSGINVFVAAHQQASSAEGWVRIAGAQKSVLRVLQLVGVDTLIPCHPTTEQALAS</sequence>
<feature type="region of interest" description="Disordered" evidence="3">
    <location>
        <begin position="1"/>
        <end position="23"/>
    </location>
</feature>
<dbReference type="InterPro" id="IPR003658">
    <property type="entry name" value="Anti-sigma_ant"/>
</dbReference>
<dbReference type="Gene3D" id="3.30.750.24">
    <property type="entry name" value="STAS domain"/>
    <property type="match status" value="1"/>
</dbReference>
<organism evidence="5 6">
    <name type="scientific">Streptomyces cahuitamycinicus</name>
    <dbReference type="NCBI Taxonomy" id="2070367"/>
    <lineage>
        <taxon>Bacteria</taxon>
        <taxon>Bacillati</taxon>
        <taxon>Actinomycetota</taxon>
        <taxon>Actinomycetes</taxon>
        <taxon>Kitasatosporales</taxon>
        <taxon>Streptomycetaceae</taxon>
        <taxon>Streptomyces</taxon>
    </lineage>
</organism>
<keyword evidence="6" id="KW-1185">Reference proteome</keyword>
<proteinExistence type="inferred from homology"/>
<dbReference type="SUPFAM" id="SSF52091">
    <property type="entry name" value="SpoIIaa-like"/>
    <property type="match status" value="1"/>
</dbReference>
<protein>
    <recommendedName>
        <fullName evidence="2">Anti-sigma factor antagonist</fullName>
    </recommendedName>
</protein>
<dbReference type="InterPro" id="IPR036513">
    <property type="entry name" value="STAS_dom_sf"/>
</dbReference>
<accession>A0A2N8TLT4</accession>
<dbReference type="GO" id="GO:0043856">
    <property type="term" value="F:anti-sigma factor antagonist activity"/>
    <property type="evidence" value="ECO:0007669"/>
    <property type="project" value="InterPro"/>
</dbReference>
<comment type="similarity">
    <text evidence="1 2">Belongs to the anti-sigma-factor antagonist family.</text>
</comment>
<evidence type="ECO:0000256" key="2">
    <source>
        <dbReference type="RuleBase" id="RU003749"/>
    </source>
</evidence>
<dbReference type="PANTHER" id="PTHR33495">
    <property type="entry name" value="ANTI-SIGMA FACTOR ANTAGONIST TM_1081-RELATED-RELATED"/>
    <property type="match status" value="1"/>
</dbReference>
<dbReference type="AlphaFoldDB" id="A0A2N8TLT4"/>
<dbReference type="NCBIfam" id="TIGR00377">
    <property type="entry name" value="ant_ant_sig"/>
    <property type="match status" value="1"/>
</dbReference>
<name>A0A2N8TLT4_9ACTN</name>
<dbReference type="Pfam" id="PF01740">
    <property type="entry name" value="STAS"/>
    <property type="match status" value="1"/>
</dbReference>
<comment type="caution">
    <text evidence="5">The sequence shown here is derived from an EMBL/GenBank/DDBJ whole genome shotgun (WGS) entry which is preliminary data.</text>
</comment>
<evidence type="ECO:0000313" key="6">
    <source>
        <dbReference type="Proteomes" id="UP000235943"/>
    </source>
</evidence>
<dbReference type="InterPro" id="IPR002645">
    <property type="entry name" value="STAS_dom"/>
</dbReference>
<evidence type="ECO:0000256" key="3">
    <source>
        <dbReference type="SAM" id="MobiDB-lite"/>
    </source>
</evidence>
<reference evidence="5 6" key="1">
    <citation type="submission" date="2018-01" db="EMBL/GenBank/DDBJ databases">
        <title>Draft genome sequence of Streptomyces sp. 13K301.</title>
        <authorList>
            <person name="Sahin N."/>
            <person name="Saygin H."/>
            <person name="Ay H."/>
        </authorList>
    </citation>
    <scope>NUCLEOTIDE SEQUENCE [LARGE SCALE GENOMIC DNA]</scope>
    <source>
        <strain evidence="5 6">13K301</strain>
    </source>
</reference>
<evidence type="ECO:0000313" key="5">
    <source>
        <dbReference type="EMBL" id="PNG19933.1"/>
    </source>
</evidence>
<gene>
    <name evidence="5" type="ORF">C1J00_22990</name>
</gene>
<evidence type="ECO:0000259" key="4">
    <source>
        <dbReference type="PROSITE" id="PS50801"/>
    </source>
</evidence>
<dbReference type="OrthoDB" id="4827422at2"/>
<dbReference type="PANTHER" id="PTHR33495:SF2">
    <property type="entry name" value="ANTI-SIGMA FACTOR ANTAGONIST TM_1081-RELATED"/>
    <property type="match status" value="1"/>
</dbReference>
<dbReference type="Proteomes" id="UP000235943">
    <property type="component" value="Unassembled WGS sequence"/>
</dbReference>
<evidence type="ECO:0000256" key="1">
    <source>
        <dbReference type="ARBA" id="ARBA00009013"/>
    </source>
</evidence>